<dbReference type="SUPFAM" id="SSF52980">
    <property type="entry name" value="Restriction endonuclease-like"/>
    <property type="match status" value="1"/>
</dbReference>
<dbReference type="Pfam" id="PF12644">
    <property type="entry name" value="DUF3782"/>
    <property type="match status" value="1"/>
</dbReference>
<feature type="coiled-coil region" evidence="1">
    <location>
        <begin position="30"/>
        <end position="57"/>
    </location>
</feature>
<dbReference type="PANTHER" id="PTHR34314:SF6">
    <property type="entry name" value="DUF3782 DOMAIN-CONTAINING PROTEIN"/>
    <property type="match status" value="1"/>
</dbReference>
<dbReference type="Proteomes" id="UP000244066">
    <property type="component" value="Unassembled WGS sequence"/>
</dbReference>
<dbReference type="Pfam" id="PF07788">
    <property type="entry name" value="PDDEXK_10"/>
    <property type="match status" value="1"/>
</dbReference>
<evidence type="ECO:0008006" key="4">
    <source>
        <dbReference type="Google" id="ProtNLM"/>
    </source>
</evidence>
<dbReference type="InterPro" id="IPR012431">
    <property type="entry name" value="PDDEXK_10"/>
</dbReference>
<evidence type="ECO:0000256" key="1">
    <source>
        <dbReference type="SAM" id="Coils"/>
    </source>
</evidence>
<organism evidence="2 3">
    <name type="scientific">Candidatus Terraquivivens tikiterensis</name>
    <dbReference type="NCBI Taxonomy" id="1980982"/>
    <lineage>
        <taxon>Archaea</taxon>
        <taxon>Nitrososphaerota</taxon>
        <taxon>Candidatus Wolframiiraptoraceae</taxon>
        <taxon>Candidatus Terraquivivens</taxon>
    </lineage>
</organism>
<dbReference type="EMBL" id="NDWU01000009">
    <property type="protein sequence ID" value="PUA32061.1"/>
    <property type="molecule type" value="Genomic_DNA"/>
</dbReference>
<keyword evidence="1" id="KW-0175">Coiled coil</keyword>
<evidence type="ECO:0000313" key="3">
    <source>
        <dbReference type="Proteomes" id="UP000244066"/>
    </source>
</evidence>
<reference evidence="2 3" key="1">
    <citation type="submission" date="2017-04" db="EMBL/GenBank/DDBJ databases">
        <title>Draft Aigarchaeota genome from a New Zealand hot spring.</title>
        <authorList>
            <person name="Reysenbach A.-L."/>
            <person name="Donaho J.A."/>
            <person name="Gerhart J."/>
            <person name="Kelley J.F."/>
            <person name="Kouba K."/>
            <person name="Podar M."/>
            <person name="Stott M."/>
        </authorList>
    </citation>
    <scope>NUCLEOTIDE SEQUENCE [LARGE SCALE GENOMIC DNA]</scope>
    <source>
        <strain evidence="2">NZ13_MG1</strain>
    </source>
</reference>
<name>A0A2R7Y3E1_9ARCH</name>
<gene>
    <name evidence="2" type="ORF">B9J98_04195</name>
</gene>
<dbReference type="InterPro" id="IPR024271">
    <property type="entry name" value="DUF3782"/>
</dbReference>
<comment type="caution">
    <text evidence="2">The sequence shown here is derived from an EMBL/GenBank/DDBJ whole genome shotgun (WGS) entry which is preliminary data.</text>
</comment>
<accession>A0A2R7Y3E1</accession>
<protein>
    <recommendedName>
        <fullName evidence="4">DUF3782 domain-containing protein</fullName>
    </recommendedName>
</protein>
<evidence type="ECO:0000313" key="2">
    <source>
        <dbReference type="EMBL" id="PUA32061.1"/>
    </source>
</evidence>
<dbReference type="AlphaFoldDB" id="A0A2R7Y3E1"/>
<dbReference type="PANTHER" id="PTHR34314">
    <property type="entry name" value="CRENARCHAEAL PROTEIN, PUTATIVE-RELATED"/>
    <property type="match status" value="1"/>
</dbReference>
<dbReference type="InterPro" id="IPR011335">
    <property type="entry name" value="Restrct_endonuc-II-like"/>
</dbReference>
<sequence length="202" mass="23369">MALKELKSRILKLLREDEEFRYAVAGLIGLDEVLKRLDRHEEELVRLREDMVKGFERYGTELARLREDMNRGFELVNRHISALGARWGLMAEEAFREGLRGVLEKELGFKVEKWKTYDEEGKVFGYPSEVEIDVTVEDGEPILVEVSSHVRASDVYQFKRKAELYAEKTGKKPKRLIMVSPYVDEKAVESSGRLGIEVYAKV</sequence>
<proteinExistence type="predicted"/>